<keyword evidence="1" id="KW-1133">Transmembrane helix</keyword>
<reference evidence="2 3" key="1">
    <citation type="journal article" date="2015" name="Sci. Rep.">
        <title>The power of single molecule real-time sequencing technology in the de novo assembly of a eukaryotic genome.</title>
        <authorList>
            <person name="Sakai H."/>
            <person name="Naito K."/>
            <person name="Ogiso-Tanaka E."/>
            <person name="Takahashi Y."/>
            <person name="Iseki K."/>
            <person name="Muto C."/>
            <person name="Satou K."/>
            <person name="Teruya K."/>
            <person name="Shiroma A."/>
            <person name="Shimoji M."/>
            <person name="Hirano T."/>
            <person name="Itoh T."/>
            <person name="Kaga A."/>
            <person name="Tomooka N."/>
        </authorList>
    </citation>
    <scope>NUCLEOTIDE SEQUENCE [LARGE SCALE GENOMIC DNA]</scope>
    <source>
        <strain evidence="3">cv. Shumari</strain>
    </source>
</reference>
<proteinExistence type="predicted"/>
<feature type="non-terminal residue" evidence="2">
    <location>
        <position position="1"/>
    </location>
</feature>
<sequence length="98" mass="11537">FSLLLPPNNKHIANKGIFQTFFPQFSSDPFDACISFYLFLHRLFFTPDSLLDLHFPLASLIVIFHCILFACIRKQRTRSSRTISLCFFVFSNFRMFNC</sequence>
<organism evidence="2 3">
    <name type="scientific">Vigna angularis var. angularis</name>
    <dbReference type="NCBI Taxonomy" id="157739"/>
    <lineage>
        <taxon>Eukaryota</taxon>
        <taxon>Viridiplantae</taxon>
        <taxon>Streptophyta</taxon>
        <taxon>Embryophyta</taxon>
        <taxon>Tracheophyta</taxon>
        <taxon>Spermatophyta</taxon>
        <taxon>Magnoliopsida</taxon>
        <taxon>eudicotyledons</taxon>
        <taxon>Gunneridae</taxon>
        <taxon>Pentapetalae</taxon>
        <taxon>rosids</taxon>
        <taxon>fabids</taxon>
        <taxon>Fabales</taxon>
        <taxon>Fabaceae</taxon>
        <taxon>Papilionoideae</taxon>
        <taxon>50 kb inversion clade</taxon>
        <taxon>NPAAA clade</taxon>
        <taxon>indigoferoid/millettioid clade</taxon>
        <taxon>Phaseoleae</taxon>
        <taxon>Vigna</taxon>
    </lineage>
</organism>
<evidence type="ECO:0000313" key="3">
    <source>
        <dbReference type="Proteomes" id="UP000291084"/>
    </source>
</evidence>
<feature type="transmembrane region" description="Helical" evidence="1">
    <location>
        <begin position="53"/>
        <end position="72"/>
    </location>
</feature>
<gene>
    <name evidence="2" type="primary">Vigan.04G269300</name>
    <name evidence="2" type="ORF">VIGAN_04269300</name>
</gene>
<keyword evidence="1" id="KW-0472">Membrane</keyword>
<evidence type="ECO:0000256" key="1">
    <source>
        <dbReference type="SAM" id="Phobius"/>
    </source>
</evidence>
<accession>A0A0S3RXM1</accession>
<name>A0A0S3RXM1_PHAAN</name>
<dbReference type="Proteomes" id="UP000291084">
    <property type="component" value="Chromosome 4"/>
</dbReference>
<dbReference type="EMBL" id="AP015037">
    <property type="protein sequence ID" value="BAT85183.1"/>
    <property type="molecule type" value="Genomic_DNA"/>
</dbReference>
<protein>
    <submittedName>
        <fullName evidence="2">Uncharacterized protein</fullName>
    </submittedName>
</protein>
<evidence type="ECO:0000313" key="2">
    <source>
        <dbReference type="EMBL" id="BAT85183.1"/>
    </source>
</evidence>
<keyword evidence="1" id="KW-0812">Transmembrane</keyword>
<dbReference type="AlphaFoldDB" id="A0A0S3RXM1"/>
<keyword evidence="3" id="KW-1185">Reference proteome</keyword>